<evidence type="ECO:0000313" key="2">
    <source>
        <dbReference type="EMBL" id="RRC96793.1"/>
    </source>
</evidence>
<feature type="compositionally biased region" description="Polar residues" evidence="1">
    <location>
        <begin position="161"/>
        <end position="187"/>
    </location>
</feature>
<evidence type="ECO:0000313" key="3">
    <source>
        <dbReference type="Proteomes" id="UP000267535"/>
    </source>
</evidence>
<dbReference type="OrthoDB" id="6089019at2"/>
<gene>
    <name evidence="2" type="ORF">EHS89_20365</name>
</gene>
<organism evidence="2 3">
    <name type="scientific">Amphritea balenae</name>
    <dbReference type="NCBI Taxonomy" id="452629"/>
    <lineage>
        <taxon>Bacteria</taxon>
        <taxon>Pseudomonadati</taxon>
        <taxon>Pseudomonadota</taxon>
        <taxon>Gammaproteobacteria</taxon>
        <taxon>Oceanospirillales</taxon>
        <taxon>Oceanospirillaceae</taxon>
        <taxon>Amphritea</taxon>
    </lineage>
</organism>
<dbReference type="AlphaFoldDB" id="A0A3P1SHM8"/>
<evidence type="ECO:0000256" key="1">
    <source>
        <dbReference type="SAM" id="MobiDB-lite"/>
    </source>
</evidence>
<comment type="caution">
    <text evidence="2">The sequence shown here is derived from an EMBL/GenBank/DDBJ whole genome shotgun (WGS) entry which is preliminary data.</text>
</comment>
<feature type="region of interest" description="Disordered" evidence="1">
    <location>
        <begin position="155"/>
        <end position="196"/>
    </location>
</feature>
<dbReference type="EMBL" id="RQXV01000017">
    <property type="protein sequence ID" value="RRC96793.1"/>
    <property type="molecule type" value="Genomic_DNA"/>
</dbReference>
<protein>
    <submittedName>
        <fullName evidence="2">DUF2531 family protein</fullName>
    </submittedName>
</protein>
<reference evidence="2 3" key="1">
    <citation type="submission" date="2018-11" db="EMBL/GenBank/DDBJ databases">
        <title>The draft genome sequence of Amphritea balenae JAMM 1525T.</title>
        <authorList>
            <person name="Fang Z."/>
            <person name="Zhang Y."/>
            <person name="Han X."/>
        </authorList>
    </citation>
    <scope>NUCLEOTIDE SEQUENCE [LARGE SCALE GENOMIC DNA]</scope>
    <source>
        <strain evidence="2 3">JAMM 1525</strain>
    </source>
</reference>
<sequence length="196" mass="21648">MISIHSSSVRGSALFFLLGLYVLTPLAHSEDIIRVADSALAESVPEYPPLQQYSEISSRPLFNPDRKPRHQSAQSGGGNAQQLRENWRLTGVMITAEQLMALFSERNGSKRLRIKEGLPLDDSWQLEQVTKDGVTLVSGEESVWLELHQPRLPLIKDTPDQARSSKSARNTEAVNTSRPNNSGNKSDSPGGKVQTM</sequence>
<accession>A0A3P1SHM8</accession>
<feature type="region of interest" description="Disordered" evidence="1">
    <location>
        <begin position="59"/>
        <end position="82"/>
    </location>
</feature>
<dbReference type="Proteomes" id="UP000267535">
    <property type="component" value="Unassembled WGS sequence"/>
</dbReference>
<name>A0A3P1SHM8_9GAMM</name>
<keyword evidence="3" id="KW-1185">Reference proteome</keyword>
<dbReference type="RefSeq" id="WP_124928015.1">
    <property type="nucleotide sequence ID" value="NZ_BMOH01000009.1"/>
</dbReference>
<proteinExistence type="predicted"/>